<evidence type="ECO:0000313" key="2">
    <source>
        <dbReference type="EMBL" id="KAF5475505.1"/>
    </source>
</evidence>
<dbReference type="InterPro" id="IPR013103">
    <property type="entry name" value="RVT_2"/>
</dbReference>
<reference evidence="2" key="1">
    <citation type="submission" date="2015-10" db="EMBL/GenBank/DDBJ databases">
        <authorList>
            <person name="Martinez-Garcia P.J."/>
            <person name="Crepeau M.W."/>
            <person name="Puiu D."/>
            <person name="Gonzalez-Ibeas D."/>
            <person name="Whalen J."/>
            <person name="Stevens K."/>
            <person name="Paul R."/>
            <person name="Butterfield T."/>
            <person name="Britton M."/>
            <person name="Reagan R."/>
            <person name="Chakraborty S."/>
            <person name="Walawage S.L."/>
            <person name="Vasquez-Gross H.A."/>
            <person name="Cardeno C."/>
            <person name="Famula R."/>
            <person name="Pratt K."/>
            <person name="Kuruganti S."/>
            <person name="Aradhya M.K."/>
            <person name="Leslie C.A."/>
            <person name="Dandekar A.M."/>
            <person name="Salzberg S.L."/>
            <person name="Wegrzyn J.L."/>
            <person name="Langley C.H."/>
            <person name="Neale D.B."/>
        </authorList>
    </citation>
    <scope>NUCLEOTIDE SEQUENCE</scope>
    <source>
        <tissue evidence="2">Leaves</tissue>
    </source>
</reference>
<evidence type="ECO:0000313" key="3">
    <source>
        <dbReference type="Proteomes" id="UP000619265"/>
    </source>
</evidence>
<reference evidence="2" key="2">
    <citation type="submission" date="2020-03" db="EMBL/GenBank/DDBJ databases">
        <title>Walnut 2.0.</title>
        <authorList>
            <person name="Marrano A."/>
            <person name="Britton M."/>
            <person name="Zimin A.V."/>
            <person name="Zaini P.A."/>
            <person name="Workman R."/>
            <person name="Puiu D."/>
            <person name="Bianco L."/>
            <person name="Allen B.J."/>
            <person name="Troggio M."/>
            <person name="Leslie C.A."/>
            <person name="Timp W."/>
            <person name="Dendekar A."/>
            <person name="Salzberg S.L."/>
            <person name="Neale D.B."/>
        </authorList>
    </citation>
    <scope>NUCLEOTIDE SEQUENCE</scope>
    <source>
        <tissue evidence="2">Leaves</tissue>
    </source>
</reference>
<organism evidence="2 3">
    <name type="scientific">Juglans regia</name>
    <name type="common">English walnut</name>
    <dbReference type="NCBI Taxonomy" id="51240"/>
    <lineage>
        <taxon>Eukaryota</taxon>
        <taxon>Viridiplantae</taxon>
        <taxon>Streptophyta</taxon>
        <taxon>Embryophyta</taxon>
        <taxon>Tracheophyta</taxon>
        <taxon>Spermatophyta</taxon>
        <taxon>Magnoliopsida</taxon>
        <taxon>eudicotyledons</taxon>
        <taxon>Gunneridae</taxon>
        <taxon>Pentapetalae</taxon>
        <taxon>rosids</taxon>
        <taxon>fabids</taxon>
        <taxon>Fagales</taxon>
        <taxon>Juglandaceae</taxon>
        <taxon>Juglans</taxon>
    </lineage>
</organism>
<proteinExistence type="predicted"/>
<dbReference type="SUPFAM" id="SSF56672">
    <property type="entry name" value="DNA/RNA polymerases"/>
    <property type="match status" value="1"/>
</dbReference>
<gene>
    <name evidence="2" type="ORF">F2P56_007305</name>
</gene>
<feature type="domain" description="Reverse transcriptase Ty1/copia-type" evidence="1">
    <location>
        <begin position="11"/>
        <end position="117"/>
    </location>
</feature>
<dbReference type="EMBL" id="LIHL02000003">
    <property type="protein sequence ID" value="KAF5475505.1"/>
    <property type="molecule type" value="Genomic_DNA"/>
</dbReference>
<evidence type="ECO:0000259" key="1">
    <source>
        <dbReference type="Pfam" id="PF07727"/>
    </source>
</evidence>
<sequence>MKVELHALEENNTWTITTLPPNKTTIGCKYVYKTKLKLDGSFARHKARLVAKGFTQKEGSDFQETFSPVAKLTTVRVFLAIATIKNWSLTQMEVHNAFLHGDLDEDIYMQLPPGYHIK</sequence>
<name>A0A834D4K3_JUGRE</name>
<protein>
    <recommendedName>
        <fullName evidence="1">Reverse transcriptase Ty1/copia-type domain-containing protein</fullName>
    </recommendedName>
</protein>
<dbReference type="Gramene" id="Jr03_18180_p1">
    <property type="protein sequence ID" value="cds.Jr03_18180_p1"/>
    <property type="gene ID" value="Jr03_18180"/>
</dbReference>
<accession>A0A834D4K3</accession>
<feature type="non-terminal residue" evidence="2">
    <location>
        <position position="118"/>
    </location>
</feature>
<dbReference type="Proteomes" id="UP000619265">
    <property type="component" value="Unassembled WGS sequence"/>
</dbReference>
<dbReference type="InterPro" id="IPR043502">
    <property type="entry name" value="DNA/RNA_pol_sf"/>
</dbReference>
<dbReference type="AlphaFoldDB" id="A0A834D4K3"/>
<dbReference type="Pfam" id="PF07727">
    <property type="entry name" value="RVT_2"/>
    <property type="match status" value="1"/>
</dbReference>
<comment type="caution">
    <text evidence="2">The sequence shown here is derived from an EMBL/GenBank/DDBJ whole genome shotgun (WGS) entry which is preliminary data.</text>
</comment>